<dbReference type="Proteomes" id="UP000516437">
    <property type="component" value="Unassembled WGS sequence"/>
</dbReference>
<comment type="caution">
    <text evidence="1">The sequence shown here is derived from an EMBL/GenBank/DDBJ whole genome shotgun (WGS) entry which is preliminary data.</text>
</comment>
<dbReference type="OrthoDB" id="1936883at2759"/>
<dbReference type="AlphaFoldDB" id="A0A6A1UMG6"/>
<keyword evidence="2" id="KW-1185">Reference proteome</keyword>
<dbReference type="InterPro" id="IPR032675">
    <property type="entry name" value="LRR_dom_sf"/>
</dbReference>
<evidence type="ECO:0008006" key="3">
    <source>
        <dbReference type="Google" id="ProtNLM"/>
    </source>
</evidence>
<dbReference type="EMBL" id="RXIC02000070">
    <property type="protein sequence ID" value="KAB1201386.1"/>
    <property type="molecule type" value="Genomic_DNA"/>
</dbReference>
<organism evidence="1 2">
    <name type="scientific">Morella rubra</name>
    <name type="common">Chinese bayberry</name>
    <dbReference type="NCBI Taxonomy" id="262757"/>
    <lineage>
        <taxon>Eukaryota</taxon>
        <taxon>Viridiplantae</taxon>
        <taxon>Streptophyta</taxon>
        <taxon>Embryophyta</taxon>
        <taxon>Tracheophyta</taxon>
        <taxon>Spermatophyta</taxon>
        <taxon>Magnoliopsida</taxon>
        <taxon>eudicotyledons</taxon>
        <taxon>Gunneridae</taxon>
        <taxon>Pentapetalae</taxon>
        <taxon>rosids</taxon>
        <taxon>fabids</taxon>
        <taxon>Fagales</taxon>
        <taxon>Myricaceae</taxon>
        <taxon>Morella</taxon>
    </lineage>
</organism>
<proteinExistence type="predicted"/>
<reference evidence="1 2" key="1">
    <citation type="journal article" date="2019" name="Plant Biotechnol. J.">
        <title>The red bayberry genome and genetic basis of sex determination.</title>
        <authorList>
            <person name="Jia H.M."/>
            <person name="Jia H.J."/>
            <person name="Cai Q.L."/>
            <person name="Wang Y."/>
            <person name="Zhao H.B."/>
            <person name="Yang W.F."/>
            <person name="Wang G.Y."/>
            <person name="Li Y.H."/>
            <person name="Zhan D.L."/>
            <person name="Shen Y.T."/>
            <person name="Niu Q.F."/>
            <person name="Chang L."/>
            <person name="Qiu J."/>
            <person name="Zhao L."/>
            <person name="Xie H.B."/>
            <person name="Fu W.Y."/>
            <person name="Jin J."/>
            <person name="Li X.W."/>
            <person name="Jiao Y."/>
            <person name="Zhou C.C."/>
            <person name="Tu T."/>
            <person name="Chai C.Y."/>
            <person name="Gao J.L."/>
            <person name="Fan L.J."/>
            <person name="van de Weg E."/>
            <person name="Wang J.Y."/>
            <person name="Gao Z.S."/>
        </authorList>
    </citation>
    <scope>NUCLEOTIDE SEQUENCE [LARGE SCALE GENOMIC DNA]</scope>
    <source>
        <tissue evidence="1">Leaves</tissue>
    </source>
</reference>
<gene>
    <name evidence="1" type="ORF">CJ030_MR0G003776</name>
</gene>
<dbReference type="Gene3D" id="3.80.10.10">
    <property type="entry name" value="Ribonuclease Inhibitor"/>
    <property type="match status" value="1"/>
</dbReference>
<accession>A0A6A1UMG6</accession>
<evidence type="ECO:0000313" key="1">
    <source>
        <dbReference type="EMBL" id="KAB1201386.1"/>
    </source>
</evidence>
<dbReference type="PANTHER" id="PTHR47186:SF61">
    <property type="entry name" value="LEUCINE-RICH REPEAT-CONTAINING PROTEIN 57-RELATED"/>
    <property type="match status" value="1"/>
</dbReference>
<sequence>MECLQYLFLADSGIVKFPSSIGNLTGLRHIFLGRCKNLVHLSYIIHLQHLERISLEDCSKLVELPKDQVKKFEASSNAELLSSSLLPPLTNSSICNDSPSSMAFPQLADLILNNCSLSNDIFSFITLHCPSMLKYLDISRTDITTLTEIVKPFVGLRIDRVEYSKQFEEIVQLTPNIIDVCATGCMSVESFPTVSKRFGFNISEFRRLKRIGLCASRTIKVDIGNPAANPLLHEVRKEDLIPCGLLFPGDKIPDWFSHHKETSIGNSCEIDIVGLLDLDEIIGIFLCAVVRPILPPASPKAPTQDVGPRLPDIEAEITGNVGPSCGVHLERKHDWNVKDHPGVLREDVDVIWMVFASLRDVVTVSMETWISIRTLRRRNVLKYQNFNCRGFYFSQGRRKGRAANMAHMDDLFSGRFRALCFNHPRLQILCKGSQKNMQDRVKCVQN</sequence>
<dbReference type="PANTHER" id="PTHR47186">
    <property type="entry name" value="LEUCINE-RICH REPEAT-CONTAINING PROTEIN 57"/>
    <property type="match status" value="1"/>
</dbReference>
<dbReference type="SUPFAM" id="SSF52058">
    <property type="entry name" value="L domain-like"/>
    <property type="match status" value="1"/>
</dbReference>
<evidence type="ECO:0000313" key="2">
    <source>
        <dbReference type="Proteomes" id="UP000516437"/>
    </source>
</evidence>
<protein>
    <recommendedName>
        <fullName evidence="3">TMV resistance protein N</fullName>
    </recommendedName>
</protein>
<name>A0A6A1UMG6_9ROSI</name>